<accession>A0A3P8BLZ9</accession>
<name>A0A183GD78_HELPZ</name>
<feature type="region of interest" description="Disordered" evidence="4">
    <location>
        <begin position="47"/>
        <end position="68"/>
    </location>
</feature>
<feature type="compositionally biased region" description="Basic and acidic residues" evidence="4">
    <location>
        <begin position="384"/>
        <end position="412"/>
    </location>
</feature>
<dbReference type="Pfam" id="PF12936">
    <property type="entry name" value="Kri1_C"/>
    <property type="match status" value="1"/>
</dbReference>
<feature type="region of interest" description="Disordered" evidence="4">
    <location>
        <begin position="264"/>
        <end position="292"/>
    </location>
</feature>
<evidence type="ECO:0000313" key="8">
    <source>
        <dbReference type="WBParaSite" id="HPBE_0002018201-mRNA-1"/>
    </source>
</evidence>
<dbReference type="AlphaFoldDB" id="A0A183GD78"/>
<feature type="region of interest" description="Disordered" evidence="4">
    <location>
        <begin position="363"/>
        <end position="412"/>
    </location>
</feature>
<reference evidence="6 7" key="1">
    <citation type="submission" date="2018-11" db="EMBL/GenBank/DDBJ databases">
        <authorList>
            <consortium name="Pathogen Informatics"/>
        </authorList>
    </citation>
    <scope>NUCLEOTIDE SEQUENCE [LARGE SCALE GENOMIC DNA]</scope>
</reference>
<evidence type="ECO:0000259" key="5">
    <source>
        <dbReference type="Pfam" id="PF12936"/>
    </source>
</evidence>
<dbReference type="PANTHER" id="PTHR14490:SF5">
    <property type="entry name" value="PROTEIN KRI1 HOMOLOG"/>
    <property type="match status" value="1"/>
</dbReference>
<gene>
    <name evidence="6" type="ORF">HPBE_LOCUS20181</name>
</gene>
<accession>A0A183GD78</accession>
<protein>
    <recommendedName>
        <fullName evidence="2">Protein KRI1 homolog</fullName>
    </recommendedName>
</protein>
<dbReference type="EMBL" id="UZAH01031936">
    <property type="protein sequence ID" value="VDP18670.1"/>
    <property type="molecule type" value="Genomic_DNA"/>
</dbReference>
<dbReference type="Pfam" id="PF05178">
    <property type="entry name" value="Kri1"/>
    <property type="match status" value="1"/>
</dbReference>
<dbReference type="InterPro" id="IPR018034">
    <property type="entry name" value="Kri1"/>
</dbReference>
<organism evidence="7 8">
    <name type="scientific">Heligmosomoides polygyrus</name>
    <name type="common">Parasitic roundworm</name>
    <dbReference type="NCBI Taxonomy" id="6339"/>
    <lineage>
        <taxon>Eukaryota</taxon>
        <taxon>Metazoa</taxon>
        <taxon>Ecdysozoa</taxon>
        <taxon>Nematoda</taxon>
        <taxon>Chromadorea</taxon>
        <taxon>Rhabditida</taxon>
        <taxon>Rhabditina</taxon>
        <taxon>Rhabditomorpha</taxon>
        <taxon>Strongyloidea</taxon>
        <taxon>Heligmosomidae</taxon>
        <taxon>Heligmosomoides</taxon>
    </lineage>
</organism>
<evidence type="ECO:0000256" key="1">
    <source>
        <dbReference type="ARBA" id="ARBA00007473"/>
    </source>
</evidence>
<proteinExistence type="inferred from homology"/>
<evidence type="ECO:0000313" key="6">
    <source>
        <dbReference type="EMBL" id="VDP18670.1"/>
    </source>
</evidence>
<dbReference type="InterPro" id="IPR024626">
    <property type="entry name" value="Kri1-like_C"/>
</dbReference>
<comment type="similarity">
    <text evidence="1">Belongs to the KRI1 family.</text>
</comment>
<reference evidence="8" key="2">
    <citation type="submission" date="2019-09" db="UniProtKB">
        <authorList>
            <consortium name="WormBaseParasite"/>
        </authorList>
    </citation>
    <scope>IDENTIFICATION</scope>
</reference>
<dbReference type="WBParaSite" id="HPBE_0002018201-mRNA-1">
    <property type="protein sequence ID" value="HPBE_0002018201-mRNA-1"/>
    <property type="gene ID" value="HPBE_0002018201"/>
</dbReference>
<dbReference type="OrthoDB" id="10252032at2759"/>
<evidence type="ECO:0000256" key="2">
    <source>
        <dbReference type="ARBA" id="ARBA00017294"/>
    </source>
</evidence>
<feature type="coiled-coil region" evidence="3">
    <location>
        <begin position="524"/>
        <end position="551"/>
    </location>
</feature>
<dbReference type="GO" id="GO:0030686">
    <property type="term" value="C:90S preribosome"/>
    <property type="evidence" value="ECO:0007669"/>
    <property type="project" value="TreeGrafter"/>
</dbReference>
<evidence type="ECO:0000256" key="3">
    <source>
        <dbReference type="SAM" id="Coils"/>
    </source>
</evidence>
<dbReference type="PANTHER" id="PTHR14490">
    <property type="entry name" value="ZINC FINGER, ZZ TYPE"/>
    <property type="match status" value="1"/>
</dbReference>
<evidence type="ECO:0000313" key="7">
    <source>
        <dbReference type="Proteomes" id="UP000050761"/>
    </source>
</evidence>
<dbReference type="GO" id="GO:0000447">
    <property type="term" value="P:endonucleolytic cleavage in ITS1 to separate SSU-rRNA from 5.8S rRNA and LSU-rRNA from tricistronic rRNA transcript (SSU-rRNA, 5.8S rRNA, LSU-rRNA)"/>
    <property type="evidence" value="ECO:0007669"/>
    <property type="project" value="TreeGrafter"/>
</dbReference>
<dbReference type="Proteomes" id="UP000050761">
    <property type="component" value="Unassembled WGS sequence"/>
</dbReference>
<evidence type="ECO:0000256" key="4">
    <source>
        <dbReference type="SAM" id="MobiDB-lite"/>
    </source>
</evidence>
<feature type="compositionally biased region" description="Basic and acidic residues" evidence="4">
    <location>
        <begin position="275"/>
        <end position="292"/>
    </location>
</feature>
<sequence length="567" mass="67181">MPKLKLIDSDDDDKDGATTSSFLEINKNYAERYDNWRRLEELQKIKDKYGDDINDTSSSEEEPEWSDTEEMQFLRTLSALKDKDNSIYDEKSQFWSEIDNLKSAPRLKKKKHVEEKPMYLKDYERKLVLEKEGLENVSDEDDDLLVPKVKTESEKVKEDNEFYSWMKSQDAKEISDEDSLKGLKKAWKDPNIDEGEKFLRDYILNKDFIPNEEDKGITIDDIQEIEEDEKLLDMQRNFEQKYNFRFEDPDQEFIKQYPRTVGESLRKTNMKRKEKREEYKERKEREKKERKQEIRELKKMKKAEIEKKLERLKRLAGDDIPINVDDLTGDFDPREYDKRMQQIFNEEYYGKDEEVCDENLEKPVFSDSDDSDSSDYDNFPIGSAHEETGVENDKSSTKGSAKRNEGNGEEARSPGRIREFCVISLVALANISSHRKRKRNSKFCEAVRREKPLFDPKEKTFEEYFNEYYALDYEDIIGDHLTRFRYRQVVPNDFGLSVGEILSADDRQLNAWASLKKATGYRSEHEELVELKRYKKKAADLKKKARIFNTDFGGQVFMYLGCTRKLP</sequence>
<feature type="compositionally biased region" description="Acidic residues" evidence="4">
    <location>
        <begin position="52"/>
        <end position="68"/>
    </location>
</feature>
<keyword evidence="7" id="KW-1185">Reference proteome</keyword>
<dbReference type="GO" id="GO:0005730">
    <property type="term" value="C:nucleolus"/>
    <property type="evidence" value="ECO:0007669"/>
    <property type="project" value="TreeGrafter"/>
</dbReference>
<feature type="domain" description="Kri1-like C-terminal" evidence="5">
    <location>
        <begin position="459"/>
        <end position="545"/>
    </location>
</feature>
<keyword evidence="3" id="KW-0175">Coiled coil</keyword>